<proteinExistence type="inferred from homology"/>
<comment type="caution">
    <text evidence="6">The sequence shown here is derived from an EMBL/GenBank/DDBJ whole genome shotgun (WGS) entry which is preliminary data.</text>
</comment>
<dbReference type="InterPro" id="IPR008978">
    <property type="entry name" value="HSP20-like_chaperone"/>
</dbReference>
<evidence type="ECO:0000256" key="1">
    <source>
        <dbReference type="ARBA" id="ARBA00023016"/>
    </source>
</evidence>
<reference evidence="6 7" key="1">
    <citation type="submission" date="2015-06" db="EMBL/GenBank/DDBJ databases">
        <title>Genome sequencing of Cronobacter sp. strain DJ34 isolated from petroleum contaminated sludge of Duliajan Oil Fields, Assam, India.</title>
        <authorList>
            <person name="Pal S."/>
            <person name="Banerjee T.D."/>
            <person name="Roy A."/>
            <person name="Sar P."/>
            <person name="Kazy S.K."/>
        </authorList>
    </citation>
    <scope>NUCLEOTIDE SEQUENCE [LARGE SCALE GENOMIC DNA]</scope>
    <source>
        <strain evidence="6 7">DJ34</strain>
    </source>
</reference>
<organism evidence="6 7">
    <name type="scientific">Franconibacter pulveris</name>
    <dbReference type="NCBI Taxonomy" id="435910"/>
    <lineage>
        <taxon>Bacteria</taxon>
        <taxon>Pseudomonadati</taxon>
        <taxon>Pseudomonadota</taxon>
        <taxon>Gammaproteobacteria</taxon>
        <taxon>Enterobacterales</taxon>
        <taxon>Enterobacteriaceae</taxon>
        <taxon>Franconibacter</taxon>
    </lineage>
</organism>
<dbReference type="STRING" id="1121863.GCA_000621185_03939"/>
<evidence type="ECO:0000256" key="2">
    <source>
        <dbReference type="ARBA" id="ARBA00023186"/>
    </source>
</evidence>
<protein>
    <recommendedName>
        <fullName evidence="5">SHSP domain-containing protein</fullName>
    </recommendedName>
</protein>
<dbReference type="SUPFAM" id="SSF49764">
    <property type="entry name" value="HSP20-like chaperones"/>
    <property type="match status" value="1"/>
</dbReference>
<dbReference type="PATRIC" id="fig|1656095.3.peg.4401"/>
<evidence type="ECO:0000256" key="3">
    <source>
        <dbReference type="PROSITE-ProRule" id="PRU00285"/>
    </source>
</evidence>
<dbReference type="Proteomes" id="UP000037315">
    <property type="component" value="Unassembled WGS sequence"/>
</dbReference>
<dbReference type="InterPro" id="IPR002068">
    <property type="entry name" value="A-crystallin/Hsp20_dom"/>
</dbReference>
<feature type="domain" description="SHSP" evidence="5">
    <location>
        <begin position="34"/>
        <end position="153"/>
    </location>
</feature>
<dbReference type="EMBL" id="LFEJ01000013">
    <property type="protein sequence ID" value="KMV34872.1"/>
    <property type="molecule type" value="Genomic_DNA"/>
</dbReference>
<gene>
    <name evidence="6" type="ORF">ACH50_08905</name>
</gene>
<dbReference type="InterPro" id="IPR037913">
    <property type="entry name" value="ACD_IbpA/B"/>
</dbReference>
<evidence type="ECO:0000256" key="4">
    <source>
        <dbReference type="RuleBase" id="RU003616"/>
    </source>
</evidence>
<dbReference type="Pfam" id="PF00011">
    <property type="entry name" value="HSP20"/>
    <property type="match status" value="1"/>
</dbReference>
<evidence type="ECO:0000313" key="7">
    <source>
        <dbReference type="Proteomes" id="UP000037315"/>
    </source>
</evidence>
<comment type="similarity">
    <text evidence="3 4">Belongs to the small heat shock protein (HSP20) family.</text>
</comment>
<dbReference type="PANTHER" id="PTHR47062">
    <property type="match status" value="1"/>
</dbReference>
<dbReference type="RefSeq" id="WP_024555400.1">
    <property type="nucleotide sequence ID" value="NZ_LFEJ01000013.1"/>
</dbReference>
<keyword evidence="1" id="KW-0346">Stress response</keyword>
<keyword evidence="2" id="KW-0143">Chaperone</keyword>
<evidence type="ECO:0000313" key="6">
    <source>
        <dbReference type="EMBL" id="KMV34872.1"/>
    </source>
</evidence>
<name>A0A0J8VPJ8_9ENTR</name>
<dbReference type="AlphaFoldDB" id="A0A0J8VPJ8"/>
<accession>A0A0J8VPJ8</accession>
<dbReference type="Gene3D" id="2.60.40.790">
    <property type="match status" value="1"/>
</dbReference>
<evidence type="ECO:0000259" key="5">
    <source>
        <dbReference type="PROSITE" id="PS01031"/>
    </source>
</evidence>
<dbReference type="OrthoDB" id="6462033at2"/>
<dbReference type="PROSITE" id="PS01031">
    <property type="entry name" value="SHSP"/>
    <property type="match status" value="1"/>
</dbReference>
<sequence length="163" mass="18508">MSLHDFSAYPSLTDAVFSDRFNRIDRLFSQLTGDLPVSFKPPYDIRQMDENRFALSLSVPGWKEHELEIEVTGGRLTIVGKKEVKFDDNRSAEETQGGWLHKGISRTDFCLNYAIPEHMKVTDASLEDGILTVGLHQELLESQKPQRIPIHQKAPEALEQKNG</sequence>
<dbReference type="CDD" id="cd06470">
    <property type="entry name" value="ACD_IbpA-B_like"/>
    <property type="match status" value="1"/>
</dbReference>
<keyword evidence="7" id="KW-1185">Reference proteome</keyword>
<dbReference type="PANTHER" id="PTHR47062:SF1">
    <property type="entry name" value="SMALL HEAT SHOCK PROTEIN IBPA"/>
    <property type="match status" value="1"/>
</dbReference>